<dbReference type="Pfam" id="PF01027">
    <property type="entry name" value="Bax1-I"/>
    <property type="match status" value="1"/>
</dbReference>
<keyword evidence="8" id="KW-1185">Reference proteome</keyword>
<feature type="transmembrane region" description="Helical" evidence="6">
    <location>
        <begin position="170"/>
        <end position="189"/>
    </location>
</feature>
<dbReference type="KEGG" id="nmus:H7A79_2580"/>
<evidence type="ECO:0000256" key="1">
    <source>
        <dbReference type="ARBA" id="ARBA00004651"/>
    </source>
</evidence>
<dbReference type="RefSeq" id="WP_187000557.1">
    <property type="nucleotide sequence ID" value="NZ_CP060414.2"/>
</dbReference>
<dbReference type="InterPro" id="IPR006214">
    <property type="entry name" value="Bax_inhibitor_1-related"/>
</dbReference>
<comment type="similarity">
    <text evidence="6">Belongs to the BI1 family.</text>
</comment>
<dbReference type="PANTHER" id="PTHR23291:SF115">
    <property type="entry name" value="MODULATOR OF FTSH PROTEASE YCCA"/>
    <property type="match status" value="1"/>
</dbReference>
<feature type="transmembrane region" description="Helical" evidence="6">
    <location>
        <begin position="25"/>
        <end position="45"/>
    </location>
</feature>
<accession>A0A7H1M9D6</accession>
<proteinExistence type="inferred from homology"/>
<evidence type="ECO:0000256" key="3">
    <source>
        <dbReference type="ARBA" id="ARBA00022692"/>
    </source>
</evidence>
<evidence type="ECO:0000313" key="8">
    <source>
        <dbReference type="Proteomes" id="UP000516412"/>
    </source>
</evidence>
<protein>
    <submittedName>
        <fullName evidence="7">Inhibitor of apoptosis-promoting Bax1 family protein</fullName>
    </submittedName>
</protein>
<dbReference type="GO" id="GO:0005886">
    <property type="term" value="C:plasma membrane"/>
    <property type="evidence" value="ECO:0007669"/>
    <property type="project" value="UniProtKB-SubCell"/>
</dbReference>
<feature type="transmembrane region" description="Helical" evidence="6">
    <location>
        <begin position="86"/>
        <end position="106"/>
    </location>
</feature>
<evidence type="ECO:0000256" key="2">
    <source>
        <dbReference type="ARBA" id="ARBA00022475"/>
    </source>
</evidence>
<feature type="transmembrane region" description="Helical" evidence="6">
    <location>
        <begin position="201"/>
        <end position="223"/>
    </location>
</feature>
<dbReference type="EMBL" id="CP060414">
    <property type="protein sequence ID" value="QNT58251.1"/>
    <property type="molecule type" value="Genomic_DNA"/>
</dbReference>
<dbReference type="PANTHER" id="PTHR23291">
    <property type="entry name" value="BAX INHIBITOR-RELATED"/>
    <property type="match status" value="1"/>
</dbReference>
<evidence type="ECO:0000256" key="5">
    <source>
        <dbReference type="ARBA" id="ARBA00023136"/>
    </source>
</evidence>
<reference evidence="7" key="1">
    <citation type="submission" date="2024-06" db="EMBL/GenBank/DDBJ databases">
        <title>Complete Genome Sequence of mouse commensal type strain Neisseria musculi.</title>
        <authorList>
            <person name="Thapa E."/>
            <person name="Aluvathingal J."/>
            <person name="Nadendla S."/>
            <person name="Mehta A."/>
            <person name="Tettelin H."/>
            <person name="Weyand N.J."/>
        </authorList>
    </citation>
    <scope>NUCLEOTIDE SEQUENCE</scope>
    <source>
        <strain evidence="7">NW831</strain>
    </source>
</reference>
<gene>
    <name evidence="7" type="ORF">H7A79_2580</name>
</gene>
<evidence type="ECO:0000256" key="6">
    <source>
        <dbReference type="RuleBase" id="RU004379"/>
    </source>
</evidence>
<dbReference type="Proteomes" id="UP000516412">
    <property type="component" value="Chromosome"/>
</dbReference>
<keyword evidence="2" id="KW-1003">Cell membrane</keyword>
<sequence>MQNDVYRYTQTAGAVQKSTVLRKTYALLGISFIPCALGAFISSRAGINLYAMFGNRWIAFGAVLAFFYGMCYLIERNRHSNAGAALLMVFTFGMGVLVSPLLQYSLSFGNGAQIVGTAAVMTAAVFFTMSALARRTKADMNSLGRFLMVGVVVLIVGMVANMFLQLPALSLALSAAFVVFSSLVIMWQTRTVIDGGETSHISAALTIFISIYNIFSSLLNILLSVAGED</sequence>
<dbReference type="CDD" id="cd10433">
    <property type="entry name" value="YccA_like"/>
    <property type="match status" value="1"/>
</dbReference>
<evidence type="ECO:0000313" key="7">
    <source>
        <dbReference type="EMBL" id="QNT58251.1"/>
    </source>
</evidence>
<feature type="transmembrane region" description="Helical" evidence="6">
    <location>
        <begin position="145"/>
        <end position="164"/>
    </location>
</feature>
<dbReference type="AlphaFoldDB" id="A0A7H1M9D6"/>
<comment type="subcellular location">
    <subcellularLocation>
        <location evidence="1">Cell membrane</location>
        <topology evidence="1">Multi-pass membrane protein</topology>
    </subcellularLocation>
</comment>
<keyword evidence="4 6" id="KW-1133">Transmembrane helix</keyword>
<keyword evidence="3 6" id="KW-0812">Transmembrane</keyword>
<name>A0A7H1M9D6_9NEIS</name>
<organism evidence="7 8">
    <name type="scientific">Neisseria musculi</name>
    <dbReference type="NCBI Taxonomy" id="1815583"/>
    <lineage>
        <taxon>Bacteria</taxon>
        <taxon>Pseudomonadati</taxon>
        <taxon>Pseudomonadota</taxon>
        <taxon>Betaproteobacteria</taxon>
        <taxon>Neisseriales</taxon>
        <taxon>Neisseriaceae</taxon>
        <taxon>Neisseria</taxon>
    </lineage>
</organism>
<keyword evidence="5 6" id="KW-0472">Membrane</keyword>
<feature type="transmembrane region" description="Helical" evidence="6">
    <location>
        <begin position="112"/>
        <end position="133"/>
    </location>
</feature>
<feature type="transmembrane region" description="Helical" evidence="6">
    <location>
        <begin position="57"/>
        <end position="74"/>
    </location>
</feature>
<evidence type="ECO:0000256" key="4">
    <source>
        <dbReference type="ARBA" id="ARBA00022989"/>
    </source>
</evidence>